<keyword evidence="1" id="KW-0812">Transmembrane</keyword>
<evidence type="ECO:0000313" key="3">
    <source>
        <dbReference type="Proteomes" id="UP001163104"/>
    </source>
</evidence>
<sequence>MFLSYIFVFLLAAIPLFELVAVIPLAIIGGLSPVLTAILAFLGNALTVVLLIVFVDQVKKWMRKRKQKKRMQDIMHVEEVAATQAEAEGMEESKKGKRARALFDKYGLPGLAIIGPFFVGSHISAFMGMSFGSTRKRVTGWMLTSLFLWTVIMAVASSYGITYFMPHVEEDGFLIRLFSN</sequence>
<reference evidence="2" key="1">
    <citation type="submission" date="2022-10" db="EMBL/GenBank/DDBJ databases">
        <title>Mechanism of multi-heavy metal repair in Cytobacillus Firmus M7.</title>
        <authorList>
            <person name="Li X."/>
            <person name="Yu C."/>
        </authorList>
    </citation>
    <scope>NUCLEOTIDE SEQUENCE</scope>
    <source>
        <strain evidence="2">M7</strain>
    </source>
</reference>
<evidence type="ECO:0000256" key="1">
    <source>
        <dbReference type="SAM" id="Phobius"/>
    </source>
</evidence>
<proteinExistence type="predicted"/>
<feature type="transmembrane region" description="Helical" evidence="1">
    <location>
        <begin position="7"/>
        <end position="28"/>
    </location>
</feature>
<feature type="transmembrane region" description="Helical" evidence="1">
    <location>
        <begin position="34"/>
        <end position="55"/>
    </location>
</feature>
<evidence type="ECO:0000313" key="2">
    <source>
        <dbReference type="EMBL" id="UYG95437.1"/>
    </source>
</evidence>
<dbReference type="Pfam" id="PF06695">
    <property type="entry name" value="Sm_multidrug_ex"/>
    <property type="match status" value="1"/>
</dbReference>
<dbReference type="AlphaFoldDB" id="A0AA46SIW1"/>
<gene>
    <name evidence="2" type="ORF">OD459_25230</name>
</gene>
<feature type="transmembrane region" description="Helical" evidence="1">
    <location>
        <begin position="106"/>
        <end position="126"/>
    </location>
</feature>
<dbReference type="EMBL" id="CP107027">
    <property type="protein sequence ID" value="UYG95437.1"/>
    <property type="molecule type" value="Genomic_DNA"/>
</dbReference>
<accession>A0AA46SIW1</accession>
<name>A0AA46SIW1_CYTFI</name>
<dbReference type="InterPro" id="IPR009577">
    <property type="entry name" value="Sm_multidrug_ex"/>
</dbReference>
<organism evidence="2 3">
    <name type="scientific">Cytobacillus firmus</name>
    <name type="common">Bacillus firmus</name>
    <dbReference type="NCBI Taxonomy" id="1399"/>
    <lineage>
        <taxon>Bacteria</taxon>
        <taxon>Bacillati</taxon>
        <taxon>Bacillota</taxon>
        <taxon>Bacilli</taxon>
        <taxon>Bacillales</taxon>
        <taxon>Bacillaceae</taxon>
        <taxon>Cytobacillus</taxon>
    </lineage>
</organism>
<protein>
    <submittedName>
        <fullName evidence="2">Small multi-drug export protein</fullName>
    </submittedName>
</protein>
<dbReference type="Proteomes" id="UP001163104">
    <property type="component" value="Chromosome"/>
</dbReference>
<feature type="transmembrane region" description="Helical" evidence="1">
    <location>
        <begin position="146"/>
        <end position="166"/>
    </location>
</feature>
<keyword evidence="1" id="KW-1133">Transmembrane helix</keyword>
<keyword evidence="1" id="KW-0472">Membrane</keyword>
<dbReference type="RefSeq" id="WP_048008607.1">
    <property type="nucleotide sequence ID" value="NZ_CP107027.1"/>
</dbReference>